<proteinExistence type="predicted"/>
<accession>A0ABN8MNZ2</accession>
<dbReference type="EMBL" id="CALNXI010000636">
    <property type="protein sequence ID" value="CAH3030461.1"/>
    <property type="molecule type" value="Genomic_DNA"/>
</dbReference>
<evidence type="ECO:0000313" key="2">
    <source>
        <dbReference type="Proteomes" id="UP001159427"/>
    </source>
</evidence>
<dbReference type="Proteomes" id="UP001159427">
    <property type="component" value="Unassembled WGS sequence"/>
</dbReference>
<sequence>MGKESSGTSPNGRGSAKWPEIQEIIQARLLYLSRLAPAICGKSSM</sequence>
<name>A0ABN8MNZ2_9CNID</name>
<keyword evidence="2" id="KW-1185">Reference proteome</keyword>
<reference evidence="1 2" key="1">
    <citation type="submission" date="2022-05" db="EMBL/GenBank/DDBJ databases">
        <authorList>
            <consortium name="Genoscope - CEA"/>
            <person name="William W."/>
        </authorList>
    </citation>
    <scope>NUCLEOTIDE SEQUENCE [LARGE SCALE GENOMIC DNA]</scope>
</reference>
<organism evidence="1 2">
    <name type="scientific">Porites evermanni</name>
    <dbReference type="NCBI Taxonomy" id="104178"/>
    <lineage>
        <taxon>Eukaryota</taxon>
        <taxon>Metazoa</taxon>
        <taxon>Cnidaria</taxon>
        <taxon>Anthozoa</taxon>
        <taxon>Hexacorallia</taxon>
        <taxon>Scleractinia</taxon>
        <taxon>Fungiina</taxon>
        <taxon>Poritidae</taxon>
        <taxon>Porites</taxon>
    </lineage>
</organism>
<evidence type="ECO:0000313" key="1">
    <source>
        <dbReference type="EMBL" id="CAH3030461.1"/>
    </source>
</evidence>
<comment type="caution">
    <text evidence="1">The sequence shown here is derived from an EMBL/GenBank/DDBJ whole genome shotgun (WGS) entry which is preliminary data.</text>
</comment>
<protein>
    <submittedName>
        <fullName evidence="1">Uncharacterized protein</fullName>
    </submittedName>
</protein>
<gene>
    <name evidence="1" type="ORF">PEVE_00038017</name>
</gene>